<dbReference type="PANTHER" id="PTHR10290">
    <property type="entry name" value="DNA TOPOISOMERASE I"/>
    <property type="match status" value="1"/>
</dbReference>
<gene>
    <name evidence="13" type="primary">TOP1</name>
    <name evidence="13" type="ORF">CDAR_249501</name>
</gene>
<dbReference type="InterPro" id="IPR014711">
    <property type="entry name" value="TopoI_cat_a-hlx-sub_euk"/>
</dbReference>
<dbReference type="InterPro" id="IPR008336">
    <property type="entry name" value="TopoI_DNA-bd_euk"/>
</dbReference>
<proteinExistence type="inferred from homology"/>
<evidence type="ECO:0000256" key="10">
    <source>
        <dbReference type="SAM" id="Coils"/>
    </source>
</evidence>
<keyword evidence="5 9" id="KW-0799">Topoisomerase</keyword>
<dbReference type="InterPro" id="IPR025834">
    <property type="entry name" value="TopoI_C_dom"/>
</dbReference>
<dbReference type="Pfam" id="PF02919">
    <property type="entry name" value="Topoisom_I_N"/>
    <property type="match status" value="1"/>
</dbReference>
<dbReference type="PRINTS" id="PR00416">
    <property type="entry name" value="EUTPISMRASEI"/>
</dbReference>
<dbReference type="InterPro" id="IPR001631">
    <property type="entry name" value="TopoI"/>
</dbReference>
<dbReference type="InterPro" id="IPR014727">
    <property type="entry name" value="TopoI_cat_a/b-sub_euk"/>
</dbReference>
<sequence length="548" mass="63623">MDKTDKIKKEKTAVKRKKEPETATSSKKGKNEEQVVSKREEKNLKDGIKWKTLSHNGPVFAPAYECVPTHVKFYYDGKPMKLSEKTEEMAGFYGRMGHECTSKEQFNRNFFEDWTARIKKQNKELTEKHGYCTIDGHKQKVSNFKIEAPGLFRGRGTHPKMGMLRRRVEAEDVAINIGKEAQVPNPPSGHTWKEVRHDNTVSWLARWSENILGSTKSIVLDHSSDLKDNKDWQKYETARKLKDHVNRIRDEYIRDFKTKDMLIRQRAVAVYFIDKLALRTGNEKDEDADTVDCCSLRVKHISLHEEIDGKRYVVCFDFPGKYVNSVAVDKRVFNNLKLFIGNKQPVKDLFDRLNPSILNKYLNDLMEGLTAPVFHAYNESKTLQEQLDIYTKKNMIVPEKILAYNRANRAVAILRNHQQSVLQDISGSMDNLKSKINAQVAQVNKMEKEVETAIESGKQDEEKKKKKQLVQLEQQLKKLKLQDDGRTQDDKEENKQTGLETSKLNYLDPRITVAWCKKCDVPIEKIYNKSQRDKFRWAIEIAGPDYVF</sequence>
<dbReference type="InterPro" id="IPR013030">
    <property type="entry name" value="DNA_topo_DNA_db_N_dom2"/>
</dbReference>
<dbReference type="Gene3D" id="2.170.11.10">
    <property type="entry name" value="DNA Topoisomerase I, domain 2"/>
    <property type="match status" value="2"/>
</dbReference>
<feature type="compositionally biased region" description="Basic and acidic residues" evidence="11">
    <location>
        <begin position="29"/>
        <end position="40"/>
    </location>
</feature>
<dbReference type="InterPro" id="IPR011010">
    <property type="entry name" value="DNA_brk_join_enz"/>
</dbReference>
<dbReference type="InterPro" id="IPR036202">
    <property type="entry name" value="TopoI_DNA-bd_euk_N_sf"/>
</dbReference>
<dbReference type="Gene3D" id="1.10.132.10">
    <property type="match status" value="1"/>
</dbReference>
<keyword evidence="6 9" id="KW-0238">DNA-binding</keyword>
<dbReference type="GO" id="GO:0006260">
    <property type="term" value="P:DNA replication"/>
    <property type="evidence" value="ECO:0007669"/>
    <property type="project" value="TreeGrafter"/>
</dbReference>
<dbReference type="PANTHER" id="PTHR10290:SF3">
    <property type="entry name" value="DNA TOPOISOMERASE 1"/>
    <property type="match status" value="1"/>
</dbReference>
<dbReference type="SMART" id="SM00435">
    <property type="entry name" value="TOPEUc"/>
    <property type="match status" value="1"/>
</dbReference>
<feature type="domain" description="DNA topoisomerase I eukaryotic-type" evidence="12">
    <location>
        <begin position="151"/>
        <end position="520"/>
    </location>
</feature>
<dbReference type="InterPro" id="IPR013499">
    <property type="entry name" value="TopoI_euk"/>
</dbReference>
<evidence type="ECO:0000313" key="13">
    <source>
        <dbReference type="EMBL" id="GIY48147.1"/>
    </source>
</evidence>
<comment type="caution">
    <text evidence="13">The sequence shown here is derived from an EMBL/GenBank/DDBJ whole genome shotgun (WGS) entry which is preliminary data.</text>
</comment>
<feature type="compositionally biased region" description="Basic and acidic residues" evidence="11">
    <location>
        <begin position="1"/>
        <end position="21"/>
    </location>
</feature>
<dbReference type="GO" id="GO:0005730">
    <property type="term" value="C:nucleolus"/>
    <property type="evidence" value="ECO:0007669"/>
    <property type="project" value="TreeGrafter"/>
</dbReference>
<evidence type="ECO:0000256" key="5">
    <source>
        <dbReference type="ARBA" id="ARBA00023029"/>
    </source>
</evidence>
<dbReference type="AlphaFoldDB" id="A0AAV4TTK7"/>
<evidence type="ECO:0000256" key="8">
    <source>
        <dbReference type="ARBA" id="ARBA00033297"/>
    </source>
</evidence>
<dbReference type="EC" id="5.6.2.1" evidence="3"/>
<comment type="similarity">
    <text evidence="2 9">Belongs to the type IB topoisomerase family.</text>
</comment>
<dbReference type="InterPro" id="IPR013500">
    <property type="entry name" value="TopoI_cat_euk"/>
</dbReference>
<reference evidence="13 14" key="1">
    <citation type="submission" date="2021-06" db="EMBL/GenBank/DDBJ databases">
        <title>Caerostris darwini draft genome.</title>
        <authorList>
            <person name="Kono N."/>
            <person name="Arakawa K."/>
        </authorList>
    </citation>
    <scope>NUCLEOTIDE SEQUENCE [LARGE SCALE GENOMIC DNA]</scope>
</reference>
<dbReference type="GO" id="GO:0006265">
    <property type="term" value="P:DNA topological change"/>
    <property type="evidence" value="ECO:0007669"/>
    <property type="project" value="UniProtKB-UniRule"/>
</dbReference>
<dbReference type="SUPFAM" id="SSF56741">
    <property type="entry name" value="Eukaryotic DNA topoisomerase I, N-terminal DNA-binding fragment"/>
    <property type="match status" value="1"/>
</dbReference>
<organism evidence="13 14">
    <name type="scientific">Caerostris darwini</name>
    <dbReference type="NCBI Taxonomy" id="1538125"/>
    <lineage>
        <taxon>Eukaryota</taxon>
        <taxon>Metazoa</taxon>
        <taxon>Ecdysozoa</taxon>
        <taxon>Arthropoda</taxon>
        <taxon>Chelicerata</taxon>
        <taxon>Arachnida</taxon>
        <taxon>Araneae</taxon>
        <taxon>Araneomorphae</taxon>
        <taxon>Entelegynae</taxon>
        <taxon>Araneoidea</taxon>
        <taxon>Araneidae</taxon>
        <taxon>Caerostris</taxon>
    </lineage>
</organism>
<evidence type="ECO:0000256" key="2">
    <source>
        <dbReference type="ARBA" id="ARBA00006645"/>
    </source>
</evidence>
<dbReference type="Gene3D" id="3.90.15.10">
    <property type="entry name" value="Topoisomerase I, Chain A, domain 3"/>
    <property type="match status" value="1"/>
</dbReference>
<comment type="catalytic activity">
    <reaction evidence="1 9">
        <text>ATP-independent breakage of single-stranded DNA, followed by passage and rejoining.</text>
        <dbReference type="EC" id="5.6.2.1"/>
    </reaction>
</comment>
<dbReference type="SUPFAM" id="SSF46596">
    <property type="entry name" value="Eukaryotic DNA topoisomerase I, dispensable insert domain"/>
    <property type="match status" value="1"/>
</dbReference>
<feature type="region of interest" description="Disordered" evidence="11">
    <location>
        <begin position="1"/>
        <end position="40"/>
    </location>
</feature>
<keyword evidence="7 9" id="KW-0413">Isomerase</keyword>
<dbReference type="GO" id="GO:0005694">
    <property type="term" value="C:chromosome"/>
    <property type="evidence" value="ECO:0007669"/>
    <property type="project" value="InterPro"/>
</dbReference>
<feature type="active site" description="O-(3'-phospho-DNA)-tyrosine intermediate" evidence="9">
    <location>
        <position position="506"/>
    </location>
</feature>
<evidence type="ECO:0000256" key="6">
    <source>
        <dbReference type="ARBA" id="ARBA00023125"/>
    </source>
</evidence>
<dbReference type="PROSITE" id="PS52038">
    <property type="entry name" value="TOPO_IB_2"/>
    <property type="match status" value="1"/>
</dbReference>
<dbReference type="GO" id="GO:0003677">
    <property type="term" value="F:DNA binding"/>
    <property type="evidence" value="ECO:0007669"/>
    <property type="project" value="UniProtKB-UniRule"/>
</dbReference>
<evidence type="ECO:0000259" key="12">
    <source>
        <dbReference type="SMART" id="SM00435"/>
    </source>
</evidence>
<keyword evidence="10" id="KW-0175">Coiled coil</keyword>
<dbReference type="GO" id="GO:0007059">
    <property type="term" value="P:chromosome segregation"/>
    <property type="evidence" value="ECO:0007669"/>
    <property type="project" value="TreeGrafter"/>
</dbReference>
<evidence type="ECO:0000256" key="3">
    <source>
        <dbReference type="ARBA" id="ARBA00012891"/>
    </source>
</evidence>
<dbReference type="Proteomes" id="UP001054837">
    <property type="component" value="Unassembled WGS sequence"/>
</dbReference>
<dbReference type="InterPro" id="IPR051062">
    <property type="entry name" value="Topoisomerase_IB"/>
</dbReference>
<name>A0AAV4TTK7_9ARAC</name>
<protein>
    <recommendedName>
        <fullName evidence="4">DNA topoisomerase 1</fullName>
        <ecNumber evidence="3">5.6.2.1</ecNumber>
    </recommendedName>
    <alternativeName>
        <fullName evidence="8">DNA topoisomerase I</fullName>
    </alternativeName>
</protein>
<dbReference type="Pfam" id="PF01028">
    <property type="entry name" value="Topoisom_I"/>
    <property type="match status" value="1"/>
</dbReference>
<feature type="coiled-coil region" evidence="10">
    <location>
        <begin position="429"/>
        <end position="482"/>
    </location>
</feature>
<dbReference type="Pfam" id="PF14370">
    <property type="entry name" value="Topo_C_assoc"/>
    <property type="match status" value="1"/>
</dbReference>
<accession>A0AAV4TTK7</accession>
<evidence type="ECO:0000256" key="1">
    <source>
        <dbReference type="ARBA" id="ARBA00000213"/>
    </source>
</evidence>
<keyword evidence="14" id="KW-1185">Reference proteome</keyword>
<dbReference type="EMBL" id="BPLQ01010064">
    <property type="protein sequence ID" value="GIY48147.1"/>
    <property type="molecule type" value="Genomic_DNA"/>
</dbReference>
<evidence type="ECO:0000313" key="14">
    <source>
        <dbReference type="Proteomes" id="UP001054837"/>
    </source>
</evidence>
<dbReference type="GO" id="GO:0003917">
    <property type="term" value="F:DNA topoisomerase type I (single strand cut, ATP-independent) activity"/>
    <property type="evidence" value="ECO:0007669"/>
    <property type="project" value="UniProtKB-UniRule"/>
</dbReference>
<evidence type="ECO:0000256" key="4">
    <source>
        <dbReference type="ARBA" id="ARBA00019632"/>
    </source>
</evidence>
<evidence type="ECO:0000256" key="9">
    <source>
        <dbReference type="PROSITE-ProRule" id="PRU01382"/>
    </source>
</evidence>
<dbReference type="SUPFAM" id="SSF56349">
    <property type="entry name" value="DNA breaking-rejoining enzymes"/>
    <property type="match status" value="1"/>
</dbReference>
<evidence type="ECO:0000256" key="11">
    <source>
        <dbReference type="SAM" id="MobiDB-lite"/>
    </source>
</evidence>
<evidence type="ECO:0000256" key="7">
    <source>
        <dbReference type="ARBA" id="ARBA00023235"/>
    </source>
</evidence>